<dbReference type="Proteomes" id="UP000399692">
    <property type="component" value="Unassembled WGS sequence"/>
</dbReference>
<dbReference type="AlphaFoldDB" id="A0A5E6VPP9"/>
<reference evidence="2 3" key="1">
    <citation type="submission" date="2019-09" db="EMBL/GenBank/DDBJ databases">
        <authorList>
            <person name="Chandra G."/>
            <person name="Truman W A."/>
        </authorList>
    </citation>
    <scope>NUCLEOTIDE SEQUENCE [LARGE SCALE GENOMIC DNA]</scope>
    <source>
        <strain evidence="2">PS631</strain>
    </source>
</reference>
<evidence type="ECO:0000313" key="2">
    <source>
        <dbReference type="EMBL" id="VVN19593.1"/>
    </source>
</evidence>
<keyword evidence="1" id="KW-1133">Transmembrane helix</keyword>
<keyword evidence="1" id="KW-0472">Membrane</keyword>
<name>A0A5E6VPP9_PSEFL</name>
<organism evidence="2 3">
    <name type="scientific">Pseudomonas fluorescens</name>
    <dbReference type="NCBI Taxonomy" id="294"/>
    <lineage>
        <taxon>Bacteria</taxon>
        <taxon>Pseudomonadati</taxon>
        <taxon>Pseudomonadota</taxon>
        <taxon>Gammaproteobacteria</taxon>
        <taxon>Pseudomonadales</taxon>
        <taxon>Pseudomonadaceae</taxon>
        <taxon>Pseudomonas</taxon>
    </lineage>
</organism>
<evidence type="ECO:0000313" key="3">
    <source>
        <dbReference type="Proteomes" id="UP000399692"/>
    </source>
</evidence>
<sequence>MDRFELLIYSVFGVLCALGITAAIGYRIAAYLDKQHDNSKHSEARPDSTAD</sequence>
<keyword evidence="1" id="KW-0812">Transmembrane</keyword>
<gene>
    <name evidence="2" type="ORF">PS631_04310</name>
</gene>
<feature type="transmembrane region" description="Helical" evidence="1">
    <location>
        <begin position="6"/>
        <end position="26"/>
    </location>
</feature>
<protein>
    <submittedName>
        <fullName evidence="2">Uncharacterized protein</fullName>
    </submittedName>
</protein>
<dbReference type="EMBL" id="CABVHF010000020">
    <property type="protein sequence ID" value="VVN19593.1"/>
    <property type="molecule type" value="Genomic_DNA"/>
</dbReference>
<proteinExistence type="predicted"/>
<accession>A0A5E6VPP9</accession>
<evidence type="ECO:0000256" key="1">
    <source>
        <dbReference type="SAM" id="Phobius"/>
    </source>
</evidence>